<gene>
    <name evidence="1" type="ORF">CUESP1_1880</name>
</gene>
<reference evidence="1 2" key="1">
    <citation type="submission" date="2016-11" db="EMBL/GenBank/DDBJ databases">
        <authorList>
            <person name="Manzoor S."/>
        </authorList>
    </citation>
    <scope>NUCLEOTIDE SEQUENCE [LARGE SCALE GENOMIC DNA]</scope>
    <source>
        <strain evidence="1">Clostridium ultunense strain Esp</strain>
    </source>
</reference>
<sequence>MYTFVHSYFPLIVHFHFTIYNKLIKEGLTDEEAMCFNSL</sequence>
<accession>A0A1M4PP52</accession>
<keyword evidence="2" id="KW-1185">Reference proteome</keyword>
<protein>
    <submittedName>
        <fullName evidence="1">Uncharacterized protein</fullName>
    </submittedName>
</protein>
<dbReference type="Proteomes" id="UP000245423">
    <property type="component" value="Chromosome 1"/>
</dbReference>
<proteinExistence type="predicted"/>
<name>A0A1M4PP52_9FIRM</name>
<evidence type="ECO:0000313" key="1">
    <source>
        <dbReference type="EMBL" id="SHD77240.1"/>
    </source>
</evidence>
<dbReference type="AlphaFoldDB" id="A0A1M4PP52"/>
<dbReference type="EMBL" id="LT669839">
    <property type="protein sequence ID" value="SHD77240.1"/>
    <property type="molecule type" value="Genomic_DNA"/>
</dbReference>
<evidence type="ECO:0000313" key="2">
    <source>
        <dbReference type="Proteomes" id="UP000245423"/>
    </source>
</evidence>
<organism evidence="1 2">
    <name type="scientific">[Clostridium] ultunense Esp</name>
    <dbReference type="NCBI Taxonomy" id="1288971"/>
    <lineage>
        <taxon>Bacteria</taxon>
        <taxon>Bacillati</taxon>
        <taxon>Bacillota</taxon>
        <taxon>Tissierellia</taxon>
        <taxon>Tissierellales</taxon>
        <taxon>Tepidimicrobiaceae</taxon>
        <taxon>Schnuerera</taxon>
    </lineage>
</organism>